<dbReference type="InterPro" id="IPR006140">
    <property type="entry name" value="D-isomer_DH_NAD-bd"/>
</dbReference>
<keyword evidence="2 4" id="KW-0560">Oxidoreductase</keyword>
<evidence type="ECO:0000256" key="4">
    <source>
        <dbReference type="RuleBase" id="RU003719"/>
    </source>
</evidence>
<dbReference type="SUPFAM" id="SSF51735">
    <property type="entry name" value="NAD(P)-binding Rossmann-fold domains"/>
    <property type="match status" value="1"/>
</dbReference>
<feature type="domain" description="D-isomer specific 2-hydroxyacid dehydrogenase catalytic" evidence="5">
    <location>
        <begin position="22"/>
        <end position="346"/>
    </location>
</feature>
<feature type="domain" description="D-isomer specific 2-hydroxyacid dehydrogenase NAD-binding" evidence="6">
    <location>
        <begin position="128"/>
        <end position="318"/>
    </location>
</feature>
<keyword evidence="3" id="KW-0520">NAD</keyword>
<dbReference type="PANTHER" id="PTHR43761">
    <property type="entry name" value="D-ISOMER SPECIFIC 2-HYDROXYACID DEHYDROGENASE FAMILY PROTEIN (AFU_ORTHOLOGUE AFUA_1G13630)"/>
    <property type="match status" value="1"/>
</dbReference>
<dbReference type="PANTHER" id="PTHR43761:SF1">
    <property type="entry name" value="D-ISOMER SPECIFIC 2-HYDROXYACID DEHYDROGENASE CATALYTIC DOMAIN-CONTAINING PROTEIN-RELATED"/>
    <property type="match status" value="1"/>
</dbReference>
<accession>A0A2H3NKH5</accession>
<dbReference type="InterPro" id="IPR006139">
    <property type="entry name" value="D-isomer_2_OHA_DH_cat_dom"/>
</dbReference>
<dbReference type="InterPro" id="IPR036291">
    <property type="entry name" value="NAD(P)-bd_dom_sf"/>
</dbReference>
<evidence type="ECO:0000256" key="3">
    <source>
        <dbReference type="ARBA" id="ARBA00023027"/>
    </source>
</evidence>
<evidence type="ECO:0000259" key="5">
    <source>
        <dbReference type="Pfam" id="PF00389"/>
    </source>
</evidence>
<evidence type="ECO:0000313" key="7">
    <source>
        <dbReference type="EMBL" id="PEN06291.1"/>
    </source>
</evidence>
<dbReference type="Proteomes" id="UP000221024">
    <property type="component" value="Unassembled WGS sequence"/>
</dbReference>
<dbReference type="SUPFAM" id="SSF52283">
    <property type="entry name" value="Formate/glycerate dehydrogenase catalytic domain-like"/>
    <property type="match status" value="1"/>
</dbReference>
<comment type="similarity">
    <text evidence="1 4">Belongs to the D-isomer specific 2-hydroxyacid dehydrogenase family.</text>
</comment>
<dbReference type="Pfam" id="PF02826">
    <property type="entry name" value="2-Hacid_dh_C"/>
    <property type="match status" value="1"/>
</dbReference>
<dbReference type="Gene3D" id="3.40.50.720">
    <property type="entry name" value="NAD(P)-binding Rossmann-like Domain"/>
    <property type="match status" value="2"/>
</dbReference>
<dbReference type="RefSeq" id="WP_098062639.1">
    <property type="nucleotide sequence ID" value="NZ_PDEP01000009.1"/>
</dbReference>
<dbReference type="AlphaFoldDB" id="A0A2H3NKH5"/>
<dbReference type="GO" id="GO:0051287">
    <property type="term" value="F:NAD binding"/>
    <property type="evidence" value="ECO:0007669"/>
    <property type="project" value="InterPro"/>
</dbReference>
<organism evidence="7 8">
    <name type="scientific">Longimonas halophila</name>
    <dbReference type="NCBI Taxonomy" id="1469170"/>
    <lineage>
        <taxon>Bacteria</taxon>
        <taxon>Pseudomonadati</taxon>
        <taxon>Rhodothermota</taxon>
        <taxon>Rhodothermia</taxon>
        <taxon>Rhodothermales</taxon>
        <taxon>Salisaetaceae</taxon>
        <taxon>Longimonas</taxon>
    </lineage>
</organism>
<protein>
    <submittedName>
        <fullName evidence="7">3-phosphoglycerate dehydrogenase</fullName>
    </submittedName>
</protein>
<evidence type="ECO:0000256" key="2">
    <source>
        <dbReference type="ARBA" id="ARBA00023002"/>
    </source>
</evidence>
<dbReference type="GO" id="GO:0016616">
    <property type="term" value="F:oxidoreductase activity, acting on the CH-OH group of donors, NAD or NADP as acceptor"/>
    <property type="evidence" value="ECO:0007669"/>
    <property type="project" value="InterPro"/>
</dbReference>
<name>A0A2H3NKH5_9BACT</name>
<keyword evidence="8" id="KW-1185">Reference proteome</keyword>
<reference evidence="7 8" key="1">
    <citation type="submission" date="2017-10" db="EMBL/GenBank/DDBJ databases">
        <title>Draft genome of Longimonas halophila.</title>
        <authorList>
            <person name="Goh K.M."/>
            <person name="Shamsir M.S."/>
            <person name="Lim S.W."/>
        </authorList>
    </citation>
    <scope>NUCLEOTIDE SEQUENCE [LARGE SCALE GENOMIC DNA]</scope>
    <source>
        <strain evidence="7 8">KCTC 42399</strain>
    </source>
</reference>
<dbReference type="InterPro" id="IPR050418">
    <property type="entry name" value="D-iso_2-hydroxyacid_DH_PdxB"/>
</dbReference>
<proteinExistence type="inferred from homology"/>
<sequence length="450" mass="49599">MQESPTLVRPRFLNDRFQNAIILEHPDPSLDDYLREQGITPERVPHEETSDVDAVIERLKDGQHDLLYKRSKFPVTEEVLVASPNLAAIMLCCIGDDTVDKEACAEAGVLVMNDPVSNGRSVVEMVFGEMIGIARRIFTANEAGRQHLWTKSSTRRYELLGKTLSIIGLGNIGKQVAKLADRFGMDICFYDASEVAREVGETLGWTACNSIDEAFAAADFVTLHVSAEDPRGRSNQGLITYNHFKKLASERGENSPRGFINAARGFLYDPDDLKRAVSEGHVRAAAIDVFPEEPGSSNEDWLNPYADIGEVVTTPHIGAATQEAQPRIASRIATTTRMFNEHATVRDTVFAPKETIGARVETPYWALSVVHSDVRGTKKAIDDSVYEAGASNLNSNHCDFPEYGIAYDVNALNEPLSDAQLDDLVERAVDLSGDPHAIRSIRQFKVNGSH</sequence>
<comment type="caution">
    <text evidence="7">The sequence shown here is derived from an EMBL/GenBank/DDBJ whole genome shotgun (WGS) entry which is preliminary data.</text>
</comment>
<dbReference type="Pfam" id="PF00389">
    <property type="entry name" value="2-Hacid_dh"/>
    <property type="match status" value="1"/>
</dbReference>
<evidence type="ECO:0000256" key="1">
    <source>
        <dbReference type="ARBA" id="ARBA00005854"/>
    </source>
</evidence>
<evidence type="ECO:0000313" key="8">
    <source>
        <dbReference type="Proteomes" id="UP000221024"/>
    </source>
</evidence>
<dbReference type="OrthoDB" id="9777288at2"/>
<dbReference type="EMBL" id="PDEP01000009">
    <property type="protein sequence ID" value="PEN06291.1"/>
    <property type="molecule type" value="Genomic_DNA"/>
</dbReference>
<gene>
    <name evidence="7" type="ORF">CRI93_10750</name>
</gene>
<evidence type="ECO:0000259" key="6">
    <source>
        <dbReference type="Pfam" id="PF02826"/>
    </source>
</evidence>